<dbReference type="EMBL" id="MNCJ02000328">
    <property type="protein sequence ID" value="KAF5774314.1"/>
    <property type="molecule type" value="Genomic_DNA"/>
</dbReference>
<proteinExistence type="predicted"/>
<dbReference type="Gramene" id="mRNA:HanXRQr2_Chr13g0598901">
    <property type="protein sequence ID" value="mRNA:HanXRQr2_Chr13g0598901"/>
    <property type="gene ID" value="HanXRQr2_Chr13g0598901"/>
</dbReference>
<reference evidence="1" key="1">
    <citation type="journal article" date="2017" name="Nature">
        <title>The sunflower genome provides insights into oil metabolism, flowering and Asterid evolution.</title>
        <authorList>
            <person name="Badouin H."/>
            <person name="Gouzy J."/>
            <person name="Grassa C.J."/>
            <person name="Murat F."/>
            <person name="Staton S.E."/>
            <person name="Cottret L."/>
            <person name="Lelandais-Briere C."/>
            <person name="Owens G.L."/>
            <person name="Carrere S."/>
            <person name="Mayjonade B."/>
            <person name="Legrand L."/>
            <person name="Gill N."/>
            <person name="Kane N.C."/>
            <person name="Bowers J.E."/>
            <person name="Hubner S."/>
            <person name="Bellec A."/>
            <person name="Berard A."/>
            <person name="Berges H."/>
            <person name="Blanchet N."/>
            <person name="Boniface M.C."/>
            <person name="Brunel D."/>
            <person name="Catrice O."/>
            <person name="Chaidir N."/>
            <person name="Claudel C."/>
            <person name="Donnadieu C."/>
            <person name="Faraut T."/>
            <person name="Fievet G."/>
            <person name="Helmstetter N."/>
            <person name="King M."/>
            <person name="Knapp S.J."/>
            <person name="Lai Z."/>
            <person name="Le Paslier M.C."/>
            <person name="Lippi Y."/>
            <person name="Lorenzon L."/>
            <person name="Mandel J.R."/>
            <person name="Marage G."/>
            <person name="Marchand G."/>
            <person name="Marquand E."/>
            <person name="Bret-Mestries E."/>
            <person name="Morien E."/>
            <person name="Nambeesan S."/>
            <person name="Nguyen T."/>
            <person name="Pegot-Espagnet P."/>
            <person name="Pouilly N."/>
            <person name="Raftis F."/>
            <person name="Sallet E."/>
            <person name="Schiex T."/>
            <person name="Thomas J."/>
            <person name="Vandecasteele C."/>
            <person name="Vares D."/>
            <person name="Vear F."/>
            <person name="Vautrin S."/>
            <person name="Crespi M."/>
            <person name="Mangin B."/>
            <person name="Burke J.M."/>
            <person name="Salse J."/>
            <person name="Munos S."/>
            <person name="Vincourt P."/>
            <person name="Rieseberg L.H."/>
            <person name="Langlade N.B."/>
        </authorList>
    </citation>
    <scope>NUCLEOTIDE SEQUENCE</scope>
    <source>
        <tissue evidence="1">Leaves</tissue>
    </source>
</reference>
<comment type="caution">
    <text evidence="1">The sequence shown here is derived from an EMBL/GenBank/DDBJ whole genome shotgun (WGS) entry which is preliminary data.</text>
</comment>
<sequence>MCLSQLDRFSLFSFNLFFVTMATPRELTSEQNDIDKFLQFAIMKMVAGTMY</sequence>
<evidence type="ECO:0000313" key="2">
    <source>
        <dbReference type="Proteomes" id="UP000215914"/>
    </source>
</evidence>
<protein>
    <submittedName>
        <fullName evidence="1">Uncharacterized protein</fullName>
    </submittedName>
</protein>
<name>A0A9K3EJU4_HELAN</name>
<dbReference type="Proteomes" id="UP000215914">
    <property type="component" value="Unassembled WGS sequence"/>
</dbReference>
<gene>
    <name evidence="1" type="ORF">HanXRQr2_Chr13g0598901</name>
</gene>
<organism evidence="1 2">
    <name type="scientific">Helianthus annuus</name>
    <name type="common">Common sunflower</name>
    <dbReference type="NCBI Taxonomy" id="4232"/>
    <lineage>
        <taxon>Eukaryota</taxon>
        <taxon>Viridiplantae</taxon>
        <taxon>Streptophyta</taxon>
        <taxon>Embryophyta</taxon>
        <taxon>Tracheophyta</taxon>
        <taxon>Spermatophyta</taxon>
        <taxon>Magnoliopsida</taxon>
        <taxon>eudicotyledons</taxon>
        <taxon>Gunneridae</taxon>
        <taxon>Pentapetalae</taxon>
        <taxon>asterids</taxon>
        <taxon>campanulids</taxon>
        <taxon>Asterales</taxon>
        <taxon>Asteraceae</taxon>
        <taxon>Asteroideae</taxon>
        <taxon>Heliantheae alliance</taxon>
        <taxon>Heliantheae</taxon>
        <taxon>Helianthus</taxon>
    </lineage>
</organism>
<keyword evidence="2" id="KW-1185">Reference proteome</keyword>
<evidence type="ECO:0000313" key="1">
    <source>
        <dbReference type="EMBL" id="KAF5774314.1"/>
    </source>
</evidence>
<dbReference type="AlphaFoldDB" id="A0A9K3EJU4"/>
<accession>A0A9K3EJU4</accession>
<reference evidence="1" key="2">
    <citation type="submission" date="2020-06" db="EMBL/GenBank/DDBJ databases">
        <title>Helianthus annuus Genome sequencing and assembly Release 2.</title>
        <authorList>
            <person name="Gouzy J."/>
            <person name="Langlade N."/>
            <person name="Munos S."/>
        </authorList>
    </citation>
    <scope>NUCLEOTIDE SEQUENCE</scope>
    <source>
        <tissue evidence="1">Leaves</tissue>
    </source>
</reference>